<evidence type="ECO:0000313" key="3">
    <source>
        <dbReference type="Proteomes" id="UP001232973"/>
    </source>
</evidence>
<name>A0ABT9XH22_9BACL</name>
<organism evidence="2 3">
    <name type="scientific">Alicyclobacillus cycloheptanicus</name>
    <dbReference type="NCBI Taxonomy" id="1457"/>
    <lineage>
        <taxon>Bacteria</taxon>
        <taxon>Bacillati</taxon>
        <taxon>Bacillota</taxon>
        <taxon>Bacilli</taxon>
        <taxon>Bacillales</taxon>
        <taxon>Alicyclobacillaceae</taxon>
        <taxon>Alicyclobacillus</taxon>
    </lineage>
</organism>
<feature type="transmembrane region" description="Helical" evidence="1">
    <location>
        <begin position="33"/>
        <end position="54"/>
    </location>
</feature>
<dbReference type="EMBL" id="JAUSTP010000009">
    <property type="protein sequence ID" value="MDQ0189611.1"/>
    <property type="molecule type" value="Genomic_DNA"/>
</dbReference>
<evidence type="ECO:0000256" key="1">
    <source>
        <dbReference type="SAM" id="Phobius"/>
    </source>
</evidence>
<keyword evidence="1" id="KW-0472">Membrane</keyword>
<accession>A0ABT9XH22</accession>
<dbReference type="RefSeq" id="WP_274454548.1">
    <property type="nucleotide sequence ID" value="NZ_CP067097.1"/>
</dbReference>
<keyword evidence="1" id="KW-0812">Transmembrane</keyword>
<evidence type="ECO:0000313" key="2">
    <source>
        <dbReference type="EMBL" id="MDQ0189611.1"/>
    </source>
</evidence>
<gene>
    <name evidence="2" type="ORF">J2S03_001456</name>
</gene>
<dbReference type="Proteomes" id="UP001232973">
    <property type="component" value="Unassembled WGS sequence"/>
</dbReference>
<keyword evidence="1" id="KW-1133">Transmembrane helix</keyword>
<comment type="caution">
    <text evidence="2">The sequence shown here is derived from an EMBL/GenBank/DDBJ whole genome shotgun (WGS) entry which is preliminary data.</text>
</comment>
<reference evidence="2 3" key="1">
    <citation type="submission" date="2023-07" db="EMBL/GenBank/DDBJ databases">
        <title>Genomic Encyclopedia of Type Strains, Phase IV (KMG-IV): sequencing the most valuable type-strain genomes for metagenomic binning, comparative biology and taxonomic classification.</title>
        <authorList>
            <person name="Goeker M."/>
        </authorList>
    </citation>
    <scope>NUCLEOTIDE SEQUENCE [LARGE SCALE GENOMIC DNA]</scope>
    <source>
        <strain evidence="2 3">DSM 4006</strain>
    </source>
</reference>
<keyword evidence="3" id="KW-1185">Reference proteome</keyword>
<protein>
    <submittedName>
        <fullName evidence="2">Uncharacterized protein</fullName>
    </submittedName>
</protein>
<sequence>MFTIVLLISFAMMAYGIVRAVYADVRHKPGARVHILWIPGGAFLFAIGIAALTWL</sequence>
<proteinExistence type="predicted"/>